<dbReference type="SUPFAM" id="SSF52129">
    <property type="entry name" value="Caspase-like"/>
    <property type="match status" value="1"/>
</dbReference>
<dbReference type="GO" id="GO:0050727">
    <property type="term" value="P:regulation of inflammatory response"/>
    <property type="evidence" value="ECO:0007669"/>
    <property type="project" value="TreeGrafter"/>
</dbReference>
<keyword evidence="4" id="KW-1185">Reference proteome</keyword>
<organism evidence="3 4">
    <name type="scientific">Danionella cerebrum</name>
    <dbReference type="NCBI Taxonomy" id="2873325"/>
    <lineage>
        <taxon>Eukaryota</taxon>
        <taxon>Metazoa</taxon>
        <taxon>Chordata</taxon>
        <taxon>Craniata</taxon>
        <taxon>Vertebrata</taxon>
        <taxon>Euteleostomi</taxon>
        <taxon>Actinopterygii</taxon>
        <taxon>Neopterygii</taxon>
        <taxon>Teleostei</taxon>
        <taxon>Ostariophysi</taxon>
        <taxon>Cypriniformes</taxon>
        <taxon>Danionidae</taxon>
        <taxon>Danioninae</taxon>
        <taxon>Danionella</taxon>
    </lineage>
</organism>
<dbReference type="Pfam" id="PF00656">
    <property type="entry name" value="Peptidase_C14"/>
    <property type="match status" value="1"/>
</dbReference>
<name>A0A553QZC1_9TELE</name>
<feature type="non-terminal residue" evidence="3">
    <location>
        <position position="206"/>
    </location>
</feature>
<dbReference type="GO" id="GO:0006508">
    <property type="term" value="P:proteolysis"/>
    <property type="evidence" value="ECO:0007669"/>
    <property type="project" value="InterPro"/>
</dbReference>
<sequence>MRENVQTGRKIAVEDGEELNSRLFLTELLGRRPDLLRSLTGKDLTLRTTGTATRERLTGTVLGTGDTLPRSAFNLQKSIKSGHQGCQVEAKGLMKRETEANLSARKTCHQAAVESRRAKGRQRLEGKEMEGNGEGDEEDIFSVDEIFDSLNTLHCSGLRDKPKIIIIQACRGDKSGSVDVEDSVRIQGTKQEHREKDFCCFRSSTP</sequence>
<evidence type="ECO:0000313" key="3">
    <source>
        <dbReference type="EMBL" id="TRY95309.1"/>
    </source>
</evidence>
<dbReference type="InterPro" id="IPR029030">
    <property type="entry name" value="Caspase-like_dom_sf"/>
</dbReference>
<dbReference type="EMBL" id="SRMA01025388">
    <property type="protein sequence ID" value="TRY95309.1"/>
    <property type="molecule type" value="Genomic_DNA"/>
</dbReference>
<feature type="compositionally biased region" description="Basic and acidic residues" evidence="1">
    <location>
        <begin position="117"/>
        <end position="130"/>
    </location>
</feature>
<dbReference type="OrthoDB" id="10255414at2759"/>
<evidence type="ECO:0000313" key="4">
    <source>
        <dbReference type="Proteomes" id="UP000316079"/>
    </source>
</evidence>
<dbReference type="GO" id="GO:0072559">
    <property type="term" value="C:NLRP3 inflammasome complex"/>
    <property type="evidence" value="ECO:0007669"/>
    <property type="project" value="TreeGrafter"/>
</dbReference>
<dbReference type="PROSITE" id="PS50208">
    <property type="entry name" value="CASPASE_P20"/>
    <property type="match status" value="1"/>
</dbReference>
<protein>
    <recommendedName>
        <fullName evidence="2">Caspase family p20 domain-containing protein</fullName>
    </recommendedName>
</protein>
<accession>A0A553QZC1</accession>
<comment type="caution">
    <text evidence="3">The sequence shown here is derived from an EMBL/GenBank/DDBJ whole genome shotgun (WGS) entry which is preliminary data.</text>
</comment>
<evidence type="ECO:0000259" key="2">
    <source>
        <dbReference type="PROSITE" id="PS50208"/>
    </source>
</evidence>
<dbReference type="InterPro" id="IPR001309">
    <property type="entry name" value="Pept_C14_p20"/>
</dbReference>
<dbReference type="GO" id="GO:0004197">
    <property type="term" value="F:cysteine-type endopeptidase activity"/>
    <property type="evidence" value="ECO:0007669"/>
    <property type="project" value="InterPro"/>
</dbReference>
<feature type="region of interest" description="Disordered" evidence="1">
    <location>
        <begin position="117"/>
        <end position="137"/>
    </location>
</feature>
<dbReference type="PROSITE" id="PS01122">
    <property type="entry name" value="CASPASE_CYS"/>
    <property type="match status" value="1"/>
</dbReference>
<dbReference type="Gene3D" id="3.40.50.1460">
    <property type="match status" value="1"/>
</dbReference>
<dbReference type="PANTHER" id="PTHR47901:SF3">
    <property type="entry name" value="CASPASE-1"/>
    <property type="match status" value="1"/>
</dbReference>
<dbReference type="InterPro" id="IPR033139">
    <property type="entry name" value="Caspase_cys_AS"/>
</dbReference>
<evidence type="ECO:0000256" key="1">
    <source>
        <dbReference type="SAM" id="MobiDB-lite"/>
    </source>
</evidence>
<dbReference type="Proteomes" id="UP000316079">
    <property type="component" value="Unassembled WGS sequence"/>
</dbReference>
<dbReference type="PANTHER" id="PTHR47901">
    <property type="entry name" value="CASPASE RECRUITMENT DOMAIN-CONTAINING PROTEIN 18"/>
    <property type="match status" value="1"/>
</dbReference>
<dbReference type="GO" id="GO:0072557">
    <property type="term" value="C:IPAF inflammasome complex"/>
    <property type="evidence" value="ECO:0007669"/>
    <property type="project" value="TreeGrafter"/>
</dbReference>
<dbReference type="InterPro" id="IPR011600">
    <property type="entry name" value="Pept_C14_caspase"/>
</dbReference>
<proteinExistence type="predicted"/>
<dbReference type="InterPro" id="IPR002398">
    <property type="entry name" value="Pept_C14"/>
</dbReference>
<dbReference type="GO" id="GO:0097169">
    <property type="term" value="C:AIM2 inflammasome complex"/>
    <property type="evidence" value="ECO:0007669"/>
    <property type="project" value="TreeGrafter"/>
</dbReference>
<reference evidence="3 4" key="1">
    <citation type="journal article" date="2019" name="Sci. Data">
        <title>Hybrid genome assembly and annotation of Danionella translucida.</title>
        <authorList>
            <person name="Kadobianskyi M."/>
            <person name="Schulze L."/>
            <person name="Schuelke M."/>
            <person name="Judkewitz B."/>
        </authorList>
    </citation>
    <scope>NUCLEOTIDE SEQUENCE [LARGE SCALE GENOMIC DNA]</scope>
    <source>
        <strain evidence="3 4">Bolton</strain>
    </source>
</reference>
<gene>
    <name evidence="3" type="ORF">DNTS_009050</name>
</gene>
<dbReference type="AlphaFoldDB" id="A0A553QZC1"/>
<feature type="domain" description="Caspase family p20" evidence="2">
    <location>
        <begin position="126"/>
        <end position="174"/>
    </location>
</feature>